<dbReference type="Pfam" id="PF13920">
    <property type="entry name" value="zf-C3HC4_3"/>
    <property type="match status" value="1"/>
</dbReference>
<sequence length="848" mass="93958">MDEKHGSGGGVACKVEICSILPHDKGCKNKRKLDDSSLEGPNPVILPLSMSEFPPYVIAPEIFRGPIVGPLEVGSSMGTLREDFVSADWDDPVACQLEELLLSNLHMIFRNAVKKIVECGFKEDVAEKAISRHPLYQGGKNLVSDVVNDALASLKEGIEGDISSFLFEDFQQLVAYTMLEMISVLREVKPCLSIVEAMWWLLMFDLNISVACEVEGDILRNLGCMEVSGEGSSDSNSKSRPETQNPETVIPISNESNVSKPSLSSQNYQPETLKYGRRTNSPKPKSSHSSEGLTPEKELSVSMSASRDNVSITSLSKEKAVSGRKGGSKKELAALREINRTYWKGYRAAKLAASGSVVDRRMKSPSELPAVHMKNSSSKIVMGAGALADEIPHVSTNSSSGLTVADDSSTLAPKGTKSVVPTTNTGRAPSLSLENKPVSKSEGGTSKSSKTPEHSVEKKPAPKAEDSSSMSSKPIDYFAGIPYNESLGKYIPQDEKDHMILKLVPRLEELQNELDSWTQWTNQKVMQAARRLSKDQAELKSLRQEKEEVEQLKREKQIMEENTMKRLSEMEFALNNATGQVEDANSTVKKLEVEHSMLKMEMEVAKSQATASAASFQEALKREQKALKDVQSWERQRSLLQEELALEKQKAAELQRKLDKAKNIYSQIEVTWKEGRMAKEKVLAQTASVCKERERLEAALKVEEDKIKLKAEKDMQKYGEEIKTFEKMLSELKTKLDSSKIAALRGGIGGGNGQYSSVNEGNHIPSFSKRVVDVKDHSGSRSLKQERECVMCLSEEKMVLFLPCCHQVLCVKCNELHEKQQMKDCPACRTLIDSRICARFAKPQAIAR</sequence>
<keyword evidence="2" id="KW-1185">Reference proteome</keyword>
<organism evidence="1 2">
    <name type="scientific">Hibiscus sabdariffa</name>
    <name type="common">roselle</name>
    <dbReference type="NCBI Taxonomy" id="183260"/>
    <lineage>
        <taxon>Eukaryota</taxon>
        <taxon>Viridiplantae</taxon>
        <taxon>Streptophyta</taxon>
        <taxon>Embryophyta</taxon>
        <taxon>Tracheophyta</taxon>
        <taxon>Spermatophyta</taxon>
        <taxon>Magnoliopsida</taxon>
        <taxon>eudicotyledons</taxon>
        <taxon>Gunneridae</taxon>
        <taxon>Pentapetalae</taxon>
        <taxon>rosids</taxon>
        <taxon>malvids</taxon>
        <taxon>Malvales</taxon>
        <taxon>Malvaceae</taxon>
        <taxon>Malvoideae</taxon>
        <taxon>Hibiscus</taxon>
    </lineage>
</organism>
<accession>A0ABR2BGC9</accession>
<evidence type="ECO:0000313" key="1">
    <source>
        <dbReference type="EMBL" id="KAK8506236.1"/>
    </source>
</evidence>
<name>A0ABR2BGC9_9ROSI</name>
<dbReference type="InterPro" id="IPR013083">
    <property type="entry name" value="Znf_RING/FYVE/PHD"/>
</dbReference>
<dbReference type="InterPro" id="IPR046934">
    <property type="entry name" value="PIR2-like"/>
</dbReference>
<dbReference type="InterPro" id="IPR001841">
    <property type="entry name" value="Znf_RING"/>
</dbReference>
<dbReference type="InterPro" id="IPR046527">
    <property type="entry name" value="PIR2-like_helical"/>
</dbReference>
<gene>
    <name evidence="1" type="ORF">V6N12_074284</name>
</gene>
<dbReference type="CDD" id="cd23128">
    <property type="entry name" value="RING-HC_MIP1-like"/>
    <property type="match status" value="1"/>
</dbReference>
<dbReference type="Gene3D" id="3.30.40.10">
    <property type="entry name" value="Zinc/RING finger domain, C3HC4 (zinc finger)"/>
    <property type="match status" value="1"/>
</dbReference>
<dbReference type="PROSITE" id="PS50089">
    <property type="entry name" value="ZF_RING_2"/>
    <property type="match status" value="1"/>
</dbReference>
<protein>
    <submittedName>
        <fullName evidence="1">Uncharacterized protein</fullName>
    </submittedName>
</protein>
<dbReference type="Pfam" id="PF20235">
    <property type="entry name" value="PIR2-like_helical"/>
    <property type="match status" value="1"/>
</dbReference>
<dbReference type="SUPFAM" id="SSF57850">
    <property type="entry name" value="RING/U-box"/>
    <property type="match status" value="1"/>
</dbReference>
<comment type="caution">
    <text evidence="1">The sequence shown here is derived from an EMBL/GenBank/DDBJ whole genome shotgun (WGS) entry which is preliminary data.</text>
</comment>
<dbReference type="EMBL" id="JBBPBM010000120">
    <property type="protein sequence ID" value="KAK8506236.1"/>
    <property type="molecule type" value="Genomic_DNA"/>
</dbReference>
<dbReference type="PANTHER" id="PTHR46405">
    <property type="entry name" value="OS05G0141500 PROTEIN"/>
    <property type="match status" value="1"/>
</dbReference>
<reference evidence="1 2" key="1">
    <citation type="journal article" date="2024" name="G3 (Bethesda)">
        <title>Genome assembly of Hibiscus sabdariffa L. provides insights into metabolisms of medicinal natural products.</title>
        <authorList>
            <person name="Kim T."/>
        </authorList>
    </citation>
    <scope>NUCLEOTIDE SEQUENCE [LARGE SCALE GENOMIC DNA]</scope>
    <source>
        <strain evidence="1">TK-2024</strain>
        <tissue evidence="1">Old leaves</tissue>
    </source>
</reference>
<dbReference type="PANTHER" id="PTHR46405:SF4">
    <property type="entry name" value="E3 UBIQUITIN-PROTEIN LIGASE RF298-RELATED"/>
    <property type="match status" value="1"/>
</dbReference>
<proteinExistence type="predicted"/>
<dbReference type="Proteomes" id="UP001472677">
    <property type="component" value="Unassembled WGS sequence"/>
</dbReference>
<evidence type="ECO:0000313" key="2">
    <source>
        <dbReference type="Proteomes" id="UP001472677"/>
    </source>
</evidence>